<dbReference type="OrthoDB" id="203440at2759"/>
<feature type="compositionally biased region" description="Basic and acidic residues" evidence="1">
    <location>
        <begin position="287"/>
        <end position="299"/>
    </location>
</feature>
<organism evidence="2 3">
    <name type="scientific">Triparma columacea</name>
    <dbReference type="NCBI Taxonomy" id="722753"/>
    <lineage>
        <taxon>Eukaryota</taxon>
        <taxon>Sar</taxon>
        <taxon>Stramenopiles</taxon>
        <taxon>Ochrophyta</taxon>
        <taxon>Bolidophyceae</taxon>
        <taxon>Parmales</taxon>
        <taxon>Triparmaceae</taxon>
        <taxon>Triparma</taxon>
    </lineage>
</organism>
<evidence type="ECO:0000313" key="3">
    <source>
        <dbReference type="Proteomes" id="UP001165065"/>
    </source>
</evidence>
<gene>
    <name evidence="2" type="ORF">TrCOL_g7632</name>
</gene>
<feature type="compositionally biased region" description="Low complexity" evidence="1">
    <location>
        <begin position="190"/>
        <end position="207"/>
    </location>
</feature>
<keyword evidence="3" id="KW-1185">Reference proteome</keyword>
<feature type="region of interest" description="Disordered" evidence="1">
    <location>
        <begin position="148"/>
        <end position="299"/>
    </location>
</feature>
<accession>A0A9W7L1D4</accession>
<feature type="compositionally biased region" description="Basic and acidic residues" evidence="1">
    <location>
        <begin position="226"/>
        <end position="253"/>
    </location>
</feature>
<name>A0A9W7L1D4_9STRA</name>
<evidence type="ECO:0000256" key="1">
    <source>
        <dbReference type="SAM" id="MobiDB-lite"/>
    </source>
</evidence>
<sequence>MTSSGVESCLKVVLSAANKALSAAKDLHSTSGYPKELVAGINGGEEGKLPYVDVLAVKSSMMARYMANLHKKIVEGEDVDEQTMAQLEEMKFALMKMKPIEKRMDYAIKKIGERGSGYEEQWRETGKLDLKNIGGSVGFAGAGLMADEEGEGIGEDGEGGGRGGEGSGSDSDSDSDLDAIASMAAKKSLNKNPAAAKKSTKKSSSNYYDDDDNGEDSAVYQIPKTHAVDYEGDKKSKRERQKAKNLERMRRSELLQSLQSEFSNKPETSGIDGVSGAEGGGLMINREQGRKLKEQEEERRAFEEERFVRLVTGRKEKKLKARLEREGMSVNALADDLGVGSFLAEGGRNEGGGGGFEVVGREEKKKRHANGKRIKEGEEDNGFGERKGGRKKRGGGETALGRDLFGDGGGKKKKKKKR</sequence>
<dbReference type="AlphaFoldDB" id="A0A9W7L1D4"/>
<feature type="compositionally biased region" description="Acidic residues" evidence="1">
    <location>
        <begin position="148"/>
        <end position="158"/>
    </location>
</feature>
<feature type="region of interest" description="Disordered" evidence="1">
    <location>
        <begin position="341"/>
        <end position="418"/>
    </location>
</feature>
<proteinExistence type="predicted"/>
<dbReference type="EMBL" id="BRYA01000491">
    <property type="protein sequence ID" value="GMI19356.1"/>
    <property type="molecule type" value="Genomic_DNA"/>
</dbReference>
<reference evidence="3" key="1">
    <citation type="journal article" date="2023" name="Commun. Biol.">
        <title>Genome analysis of Parmales, the sister group of diatoms, reveals the evolutionary specialization of diatoms from phago-mixotrophs to photoautotrophs.</title>
        <authorList>
            <person name="Ban H."/>
            <person name="Sato S."/>
            <person name="Yoshikawa S."/>
            <person name="Yamada K."/>
            <person name="Nakamura Y."/>
            <person name="Ichinomiya M."/>
            <person name="Sato N."/>
            <person name="Blanc-Mathieu R."/>
            <person name="Endo H."/>
            <person name="Kuwata A."/>
            <person name="Ogata H."/>
        </authorList>
    </citation>
    <scope>NUCLEOTIDE SEQUENCE [LARGE SCALE GENOMIC DNA]</scope>
</reference>
<comment type="caution">
    <text evidence="2">The sequence shown here is derived from an EMBL/GenBank/DDBJ whole genome shotgun (WGS) entry which is preliminary data.</text>
</comment>
<evidence type="ECO:0008006" key="4">
    <source>
        <dbReference type="Google" id="ProtNLM"/>
    </source>
</evidence>
<evidence type="ECO:0000313" key="2">
    <source>
        <dbReference type="EMBL" id="GMI19356.1"/>
    </source>
</evidence>
<dbReference type="Proteomes" id="UP001165065">
    <property type="component" value="Unassembled WGS sequence"/>
</dbReference>
<protein>
    <recommendedName>
        <fullName evidence="4">Neuroguidin</fullName>
    </recommendedName>
</protein>